<dbReference type="SMART" id="SM00388">
    <property type="entry name" value="HisKA"/>
    <property type="match status" value="1"/>
</dbReference>
<dbReference type="InterPro" id="IPR003594">
    <property type="entry name" value="HATPase_dom"/>
</dbReference>
<dbReference type="Gene3D" id="6.10.340.10">
    <property type="match status" value="1"/>
</dbReference>
<evidence type="ECO:0000256" key="2">
    <source>
        <dbReference type="ARBA" id="ARBA00004651"/>
    </source>
</evidence>
<keyword evidence="11 14" id="KW-1133">Transmembrane helix</keyword>
<dbReference type="PANTHER" id="PTHR45528">
    <property type="entry name" value="SENSOR HISTIDINE KINASE CPXA"/>
    <property type="match status" value="1"/>
</dbReference>
<dbReference type="InterPro" id="IPR036890">
    <property type="entry name" value="HATPase_C_sf"/>
</dbReference>
<evidence type="ECO:0000256" key="3">
    <source>
        <dbReference type="ARBA" id="ARBA00012438"/>
    </source>
</evidence>
<dbReference type="SUPFAM" id="SSF158472">
    <property type="entry name" value="HAMP domain-like"/>
    <property type="match status" value="1"/>
</dbReference>
<dbReference type="CDD" id="cd06225">
    <property type="entry name" value="HAMP"/>
    <property type="match status" value="1"/>
</dbReference>
<dbReference type="SMART" id="SM00304">
    <property type="entry name" value="HAMP"/>
    <property type="match status" value="1"/>
</dbReference>
<proteinExistence type="predicted"/>
<dbReference type="InterPro" id="IPR036097">
    <property type="entry name" value="HisK_dim/P_sf"/>
</dbReference>
<evidence type="ECO:0000313" key="17">
    <source>
        <dbReference type="EMBL" id="MFL0245688.1"/>
    </source>
</evidence>
<dbReference type="InterPro" id="IPR005467">
    <property type="entry name" value="His_kinase_dom"/>
</dbReference>
<dbReference type="InterPro" id="IPR050398">
    <property type="entry name" value="HssS/ArlS-like"/>
</dbReference>
<dbReference type="RefSeq" id="WP_406768141.1">
    <property type="nucleotide sequence ID" value="NZ_JBJHZZ010000001.1"/>
</dbReference>
<organism evidence="17 18">
    <name type="scientific">Candidatus Clostridium stratigraminis</name>
    <dbReference type="NCBI Taxonomy" id="3381661"/>
    <lineage>
        <taxon>Bacteria</taxon>
        <taxon>Bacillati</taxon>
        <taxon>Bacillota</taxon>
        <taxon>Clostridia</taxon>
        <taxon>Eubacteriales</taxon>
        <taxon>Clostridiaceae</taxon>
        <taxon>Clostridium</taxon>
    </lineage>
</organism>
<sequence length="478" mass="54176">MNIKRRTLLSNTITVTIPIVVTFIAALFLSVIVPGIFHKNLGFENFKQLLAVKAELLDNKSSILIQNPETIKDADFQNYMKAKLLSFNGEMAVIINDNLIYSSKTFNKIDVERFIEDKSNPSINNSIKVGNILYAIEALPIKLNDGTTADIILLAPIGEQQSLQEIILILVIIFIISFIAVNTFASYLFSKRILKPVELLKRAAGEISSGNLDYEVVEAGDQEIMELCRDFEKMRIQLKDSVQEKAKYDENRNMLVSSISHDLKTPITSIKGYVEGILDGVANTQDKLDSYLRTVYSKAELVDSLIDDLLLYSKLDLKKLPFDFEKTDAEEYFKYCIFDSAIELEKVNIKIKLKNELLGVRYITIDRERMRRVIMNIIDNSRKYMDKEEGQIIIVLRETNLSIVIEIRDNGAGIKKEDSNKIFDRFYRGDTARTETKGTGLGLAIARQIVEGHKGRIWAISHGKAGTSILISLAKQER</sequence>
<evidence type="ECO:0000256" key="9">
    <source>
        <dbReference type="ARBA" id="ARBA00022777"/>
    </source>
</evidence>
<feature type="domain" description="HAMP" evidence="16">
    <location>
        <begin position="191"/>
        <end position="243"/>
    </location>
</feature>
<dbReference type="CDD" id="cd00082">
    <property type="entry name" value="HisKA"/>
    <property type="match status" value="1"/>
</dbReference>
<evidence type="ECO:0000313" key="18">
    <source>
        <dbReference type="Proteomes" id="UP001623591"/>
    </source>
</evidence>
<comment type="caution">
    <text evidence="17">The sequence shown here is derived from an EMBL/GenBank/DDBJ whole genome shotgun (WGS) entry which is preliminary data.</text>
</comment>
<name>A0ABW8SZ41_9CLOT</name>
<dbReference type="EMBL" id="JBJHZZ010000001">
    <property type="protein sequence ID" value="MFL0245688.1"/>
    <property type="molecule type" value="Genomic_DNA"/>
</dbReference>
<keyword evidence="7 14" id="KW-0812">Transmembrane</keyword>
<evidence type="ECO:0000256" key="6">
    <source>
        <dbReference type="ARBA" id="ARBA00022679"/>
    </source>
</evidence>
<evidence type="ECO:0000259" key="15">
    <source>
        <dbReference type="PROSITE" id="PS50109"/>
    </source>
</evidence>
<dbReference type="EC" id="2.7.13.3" evidence="3"/>
<keyword evidence="10" id="KW-0067">ATP-binding</keyword>
<dbReference type="Pfam" id="PF00512">
    <property type="entry name" value="HisKA"/>
    <property type="match status" value="1"/>
</dbReference>
<keyword evidence="5" id="KW-0597">Phosphoprotein</keyword>
<feature type="transmembrane region" description="Helical" evidence="14">
    <location>
        <begin position="166"/>
        <end position="189"/>
    </location>
</feature>
<reference evidence="17 18" key="1">
    <citation type="submission" date="2024-11" db="EMBL/GenBank/DDBJ databases">
        <authorList>
            <person name="Heng Y.C."/>
            <person name="Lim A.C.H."/>
            <person name="Lee J.K.Y."/>
            <person name="Kittelmann S."/>
        </authorList>
    </citation>
    <scope>NUCLEOTIDE SEQUENCE [LARGE SCALE GENOMIC DNA]</scope>
    <source>
        <strain evidence="17 18">WILCCON 0185</strain>
    </source>
</reference>
<dbReference type="Proteomes" id="UP001623591">
    <property type="component" value="Unassembled WGS sequence"/>
</dbReference>
<evidence type="ECO:0000256" key="1">
    <source>
        <dbReference type="ARBA" id="ARBA00000085"/>
    </source>
</evidence>
<dbReference type="SUPFAM" id="SSF47384">
    <property type="entry name" value="Homodimeric domain of signal transducing histidine kinase"/>
    <property type="match status" value="1"/>
</dbReference>
<feature type="domain" description="Histidine kinase" evidence="15">
    <location>
        <begin position="258"/>
        <end position="477"/>
    </location>
</feature>
<evidence type="ECO:0000256" key="14">
    <source>
        <dbReference type="SAM" id="Phobius"/>
    </source>
</evidence>
<evidence type="ECO:0000256" key="13">
    <source>
        <dbReference type="ARBA" id="ARBA00023136"/>
    </source>
</evidence>
<evidence type="ECO:0000256" key="10">
    <source>
        <dbReference type="ARBA" id="ARBA00022840"/>
    </source>
</evidence>
<gene>
    <name evidence="17" type="ORF">ACJDUG_01695</name>
</gene>
<keyword evidence="13 14" id="KW-0472">Membrane</keyword>
<dbReference type="CDD" id="cd00075">
    <property type="entry name" value="HATPase"/>
    <property type="match status" value="1"/>
</dbReference>
<keyword evidence="6" id="KW-0808">Transferase</keyword>
<dbReference type="GO" id="GO:0016301">
    <property type="term" value="F:kinase activity"/>
    <property type="evidence" value="ECO:0007669"/>
    <property type="project" value="UniProtKB-KW"/>
</dbReference>
<keyword evidence="8" id="KW-0547">Nucleotide-binding</keyword>
<keyword evidence="12" id="KW-0902">Two-component regulatory system</keyword>
<dbReference type="InterPro" id="IPR004358">
    <property type="entry name" value="Sig_transdc_His_kin-like_C"/>
</dbReference>
<evidence type="ECO:0000256" key="8">
    <source>
        <dbReference type="ARBA" id="ARBA00022741"/>
    </source>
</evidence>
<accession>A0ABW8SZ41</accession>
<evidence type="ECO:0000256" key="11">
    <source>
        <dbReference type="ARBA" id="ARBA00022989"/>
    </source>
</evidence>
<feature type="transmembrane region" description="Helical" evidence="14">
    <location>
        <begin position="12"/>
        <end position="37"/>
    </location>
</feature>
<dbReference type="Pfam" id="PF00672">
    <property type="entry name" value="HAMP"/>
    <property type="match status" value="1"/>
</dbReference>
<dbReference type="PROSITE" id="PS50885">
    <property type="entry name" value="HAMP"/>
    <property type="match status" value="1"/>
</dbReference>
<keyword evidence="9 17" id="KW-0418">Kinase</keyword>
<keyword evidence="18" id="KW-1185">Reference proteome</keyword>
<dbReference type="PANTHER" id="PTHR45528:SF1">
    <property type="entry name" value="SENSOR HISTIDINE KINASE CPXA"/>
    <property type="match status" value="1"/>
</dbReference>
<dbReference type="Gene3D" id="1.10.287.130">
    <property type="match status" value="1"/>
</dbReference>
<evidence type="ECO:0000256" key="5">
    <source>
        <dbReference type="ARBA" id="ARBA00022553"/>
    </source>
</evidence>
<comment type="subcellular location">
    <subcellularLocation>
        <location evidence="2">Cell membrane</location>
        <topology evidence="2">Multi-pass membrane protein</topology>
    </subcellularLocation>
</comment>
<dbReference type="InterPro" id="IPR003661">
    <property type="entry name" value="HisK_dim/P_dom"/>
</dbReference>
<dbReference type="PRINTS" id="PR00344">
    <property type="entry name" value="BCTRLSENSOR"/>
</dbReference>
<protein>
    <recommendedName>
        <fullName evidence="3">histidine kinase</fullName>
        <ecNumber evidence="3">2.7.13.3</ecNumber>
    </recommendedName>
</protein>
<dbReference type="SMART" id="SM00387">
    <property type="entry name" value="HATPase_c"/>
    <property type="match status" value="1"/>
</dbReference>
<dbReference type="PROSITE" id="PS50109">
    <property type="entry name" value="HIS_KIN"/>
    <property type="match status" value="1"/>
</dbReference>
<evidence type="ECO:0000256" key="4">
    <source>
        <dbReference type="ARBA" id="ARBA00022475"/>
    </source>
</evidence>
<comment type="catalytic activity">
    <reaction evidence="1">
        <text>ATP + protein L-histidine = ADP + protein N-phospho-L-histidine.</text>
        <dbReference type="EC" id="2.7.13.3"/>
    </reaction>
</comment>
<keyword evidence="4" id="KW-1003">Cell membrane</keyword>
<dbReference type="SUPFAM" id="SSF55874">
    <property type="entry name" value="ATPase domain of HSP90 chaperone/DNA topoisomerase II/histidine kinase"/>
    <property type="match status" value="1"/>
</dbReference>
<evidence type="ECO:0000256" key="12">
    <source>
        <dbReference type="ARBA" id="ARBA00023012"/>
    </source>
</evidence>
<dbReference type="Pfam" id="PF02518">
    <property type="entry name" value="HATPase_c"/>
    <property type="match status" value="1"/>
</dbReference>
<evidence type="ECO:0000256" key="7">
    <source>
        <dbReference type="ARBA" id="ARBA00022692"/>
    </source>
</evidence>
<dbReference type="Gene3D" id="3.30.565.10">
    <property type="entry name" value="Histidine kinase-like ATPase, C-terminal domain"/>
    <property type="match status" value="1"/>
</dbReference>
<dbReference type="InterPro" id="IPR003660">
    <property type="entry name" value="HAMP_dom"/>
</dbReference>
<evidence type="ECO:0000259" key="16">
    <source>
        <dbReference type="PROSITE" id="PS50885"/>
    </source>
</evidence>